<sequence length="569" mass="64563">MHKVRKLQHQLYTATRYSATTRPDDIVDTVTQRPDVIHRLCAQTEARNVGNIDSDTAVDISEQEVSEEVRAAEVFQDRHASEFGHFGLSSNHAFFRSISRCFIRFLRGAPQQHDQTQPATTEDWSEINTSRVNPTSNLKHNSEETLPTISESFSMLDRFIATSAGAFPFVSKAALTAPLKELAFGSRKPGWTTKRALVNIMFAHSCLAIEDPKCDVYFQRSIQYLTPETLRGASLELIQSLLLVTSYQQQQQMPVSSATYHALTVKAASQLGLHCPSSYKELSPSDSELRKRLCDLYSIIAAMLSDVYQHNIGREISLSTWSLLALRLQLYQRFEEWRQQLDPRLRLITPQEICTVLTSQIEENRFRITLTVHYYRALIMLNGPVIKNLLDVVISSSSVDEADESLFEQCVPTIKSDLVVLENLNQILCIISQSEEFMNHNNFRWISNHACSILAMHLFCLALLYHIRPELEAKTITPASRIRDLLGQCLDNMKVLQRTSPLFRKAREALEVFTRKLDSVCIRVLPSPGVSASGIGALRNSPPRHYDFSMNNDFGQSEFDFLLGDGFYC</sequence>
<organism evidence="1 2">
    <name type="scientific">Alternaria gaisen</name>
    <dbReference type="NCBI Taxonomy" id="167740"/>
    <lineage>
        <taxon>Eukaryota</taxon>
        <taxon>Fungi</taxon>
        <taxon>Dikarya</taxon>
        <taxon>Ascomycota</taxon>
        <taxon>Pezizomycotina</taxon>
        <taxon>Dothideomycetes</taxon>
        <taxon>Pleosporomycetidae</taxon>
        <taxon>Pleosporales</taxon>
        <taxon>Pleosporineae</taxon>
        <taxon>Pleosporaceae</taxon>
        <taxon>Alternaria</taxon>
        <taxon>Alternaria sect. Alternaria</taxon>
    </lineage>
</organism>
<dbReference type="Proteomes" id="UP000293547">
    <property type="component" value="Unassembled WGS sequence"/>
</dbReference>
<gene>
    <name evidence="1" type="ORF">AG0111_0g9467</name>
</gene>
<keyword evidence="2" id="KW-1185">Reference proteome</keyword>
<name>A0ACB6FCW5_9PLEO</name>
<reference evidence="1 2" key="1">
    <citation type="journal article" date="2019" name="bioRxiv">
        <title>Genomics, evolutionary history and diagnostics of the Alternaria alternata species group including apple and Asian pear pathotypes.</title>
        <authorList>
            <person name="Armitage A.D."/>
            <person name="Cockerton H.M."/>
            <person name="Sreenivasaprasad S."/>
            <person name="Woodhall J.W."/>
            <person name="Lane C.R."/>
            <person name="Harrison R.J."/>
            <person name="Clarkson J.P."/>
        </authorList>
    </citation>
    <scope>NUCLEOTIDE SEQUENCE [LARGE SCALE GENOMIC DNA]</scope>
    <source>
        <strain evidence="1 2">FERA 650</strain>
    </source>
</reference>
<evidence type="ECO:0000313" key="2">
    <source>
        <dbReference type="Proteomes" id="UP000293547"/>
    </source>
</evidence>
<accession>A0ACB6FCW5</accession>
<comment type="caution">
    <text evidence="1">The sequence shown here is derived from an EMBL/GenBank/DDBJ whole genome shotgun (WGS) entry which is preliminary data.</text>
</comment>
<evidence type="ECO:0000313" key="1">
    <source>
        <dbReference type="EMBL" id="KAB2102230.1"/>
    </source>
</evidence>
<protein>
    <submittedName>
        <fullName evidence="1">Uncharacterized protein</fullName>
    </submittedName>
</protein>
<proteinExistence type="predicted"/>
<dbReference type="EMBL" id="PDWZ02000010">
    <property type="protein sequence ID" value="KAB2102230.1"/>
    <property type="molecule type" value="Genomic_DNA"/>
</dbReference>